<dbReference type="OrthoDB" id="1859567at2"/>
<evidence type="ECO:0008006" key="3">
    <source>
        <dbReference type="Google" id="ProtNLM"/>
    </source>
</evidence>
<dbReference type="RefSeq" id="WP_052740085.1">
    <property type="nucleotide sequence ID" value="NZ_LAYJ01000027.1"/>
</dbReference>
<protein>
    <recommendedName>
        <fullName evidence="3">WG repeat-containing protein</fullName>
    </recommendedName>
</protein>
<accession>A0A0M2NQ29</accession>
<organism evidence="1 2">
    <name type="scientific">Christensenella hongkongensis</name>
    <dbReference type="NCBI Taxonomy" id="270498"/>
    <lineage>
        <taxon>Bacteria</taxon>
        <taxon>Bacillati</taxon>
        <taxon>Bacillota</taxon>
        <taxon>Clostridia</taxon>
        <taxon>Christensenellales</taxon>
        <taxon>Christensenellaceae</taxon>
        <taxon>Christensenella</taxon>
    </lineage>
</organism>
<keyword evidence="2" id="KW-1185">Reference proteome</keyword>
<dbReference type="STRING" id="270498.CHK_0157"/>
<gene>
    <name evidence="1" type="ORF">CHK_0157</name>
</gene>
<evidence type="ECO:0000313" key="2">
    <source>
        <dbReference type="Proteomes" id="UP000034076"/>
    </source>
</evidence>
<name>A0A0M2NQ29_9FIRM</name>
<evidence type="ECO:0000313" key="1">
    <source>
        <dbReference type="EMBL" id="KKI52325.1"/>
    </source>
</evidence>
<reference evidence="1 2" key="1">
    <citation type="submission" date="2015-04" db="EMBL/GenBank/DDBJ databases">
        <title>Draft genome sequence of bacteremic isolate Catabacter hongkongensis type strain HKU16T.</title>
        <authorList>
            <person name="Lau S.K."/>
            <person name="Teng J.L."/>
            <person name="Huang Y."/>
            <person name="Curreem S.O."/>
            <person name="Tsui S.K."/>
            <person name="Woo P.C."/>
        </authorList>
    </citation>
    <scope>NUCLEOTIDE SEQUENCE [LARGE SCALE GENOMIC DNA]</scope>
    <source>
        <strain evidence="1 2">HKU16</strain>
    </source>
</reference>
<dbReference type="EMBL" id="LAYJ01000027">
    <property type="protein sequence ID" value="KKI52325.1"/>
    <property type="molecule type" value="Genomic_DNA"/>
</dbReference>
<proteinExistence type="predicted"/>
<comment type="caution">
    <text evidence="1">The sequence shown here is derived from an EMBL/GenBank/DDBJ whole genome shotgun (WGS) entry which is preliminary data.</text>
</comment>
<dbReference type="AlphaFoldDB" id="A0A0M2NQ29"/>
<dbReference type="Proteomes" id="UP000034076">
    <property type="component" value="Unassembled WGS sequence"/>
</dbReference>
<sequence>MAKDLKVVSWEISYGYLNRCIIPGYLLEDGTVLLDEEIDEQGRYIGGAGMDGMYLRTDNLYTPIYDGNGKIRAFHKEPDHENEFTVSER</sequence>